<dbReference type="SMART" id="SM00320">
    <property type="entry name" value="WD40"/>
    <property type="match status" value="12"/>
</dbReference>
<feature type="repeat" description="WD" evidence="3">
    <location>
        <begin position="738"/>
        <end position="779"/>
    </location>
</feature>
<dbReference type="InterPro" id="IPR015943">
    <property type="entry name" value="WD40/YVTN_repeat-like_dom_sf"/>
</dbReference>
<accession>A0A0C3Q349</accession>
<dbReference type="InterPro" id="IPR027417">
    <property type="entry name" value="P-loop_NTPase"/>
</dbReference>
<gene>
    <name evidence="5" type="ORF">M407DRAFT_85053</name>
</gene>
<dbReference type="InterPro" id="IPR011047">
    <property type="entry name" value="Quinoprotein_ADH-like_sf"/>
</dbReference>
<feature type="repeat" description="WD" evidence="3">
    <location>
        <begin position="695"/>
        <end position="736"/>
    </location>
</feature>
<feature type="repeat" description="WD" evidence="3">
    <location>
        <begin position="953"/>
        <end position="994"/>
    </location>
</feature>
<dbReference type="STRING" id="1051891.A0A0C3Q349"/>
<dbReference type="HOGENOM" id="CLU_000288_6_3_1"/>
<keyword evidence="5" id="KW-0378">Hydrolase</keyword>
<dbReference type="SUPFAM" id="SSF52540">
    <property type="entry name" value="P-loop containing nucleoside triphosphate hydrolases"/>
    <property type="match status" value="1"/>
</dbReference>
<dbReference type="SUPFAM" id="SSF50998">
    <property type="entry name" value="Quinoprotein alcohol dehydrogenase-like"/>
    <property type="match status" value="1"/>
</dbReference>
<feature type="repeat" description="WD" evidence="3">
    <location>
        <begin position="566"/>
        <end position="607"/>
    </location>
</feature>
<dbReference type="InterPro" id="IPR050349">
    <property type="entry name" value="WD_LIS1/nudF_dynein_reg"/>
</dbReference>
<dbReference type="PROSITE" id="PS50082">
    <property type="entry name" value="WD_REPEATS_2"/>
    <property type="match status" value="12"/>
</dbReference>
<dbReference type="SUPFAM" id="SSF50978">
    <property type="entry name" value="WD40 repeat-like"/>
    <property type="match status" value="1"/>
</dbReference>
<evidence type="ECO:0000256" key="3">
    <source>
        <dbReference type="PROSITE-ProRule" id="PRU00221"/>
    </source>
</evidence>
<proteinExistence type="predicted"/>
<dbReference type="Gene3D" id="2.130.10.10">
    <property type="entry name" value="YVTN repeat-like/Quinoprotein amine dehydrogenase"/>
    <property type="match status" value="5"/>
</dbReference>
<feature type="repeat" description="WD" evidence="3">
    <location>
        <begin position="824"/>
        <end position="858"/>
    </location>
</feature>
<keyword evidence="1 3" id="KW-0853">WD repeat</keyword>
<feature type="repeat" description="WD" evidence="3">
    <location>
        <begin position="910"/>
        <end position="951"/>
    </location>
</feature>
<reference evidence="5 6" key="1">
    <citation type="submission" date="2014-04" db="EMBL/GenBank/DDBJ databases">
        <authorList>
            <consortium name="DOE Joint Genome Institute"/>
            <person name="Kuo A."/>
            <person name="Girlanda M."/>
            <person name="Perotto S."/>
            <person name="Kohler A."/>
            <person name="Nagy L.G."/>
            <person name="Floudas D."/>
            <person name="Copeland A."/>
            <person name="Barry K.W."/>
            <person name="Cichocki N."/>
            <person name="Veneault-Fourrey C."/>
            <person name="LaButti K."/>
            <person name="Lindquist E.A."/>
            <person name="Lipzen A."/>
            <person name="Lundell T."/>
            <person name="Morin E."/>
            <person name="Murat C."/>
            <person name="Sun H."/>
            <person name="Tunlid A."/>
            <person name="Henrissat B."/>
            <person name="Grigoriev I.V."/>
            <person name="Hibbett D.S."/>
            <person name="Martin F."/>
            <person name="Nordberg H.P."/>
            <person name="Cantor M.N."/>
            <person name="Hua S.X."/>
        </authorList>
    </citation>
    <scope>NUCLEOTIDE SEQUENCE [LARGE SCALE GENOMIC DNA]</scope>
    <source>
        <strain evidence="5 6">MUT 4182</strain>
    </source>
</reference>
<dbReference type="EMBL" id="KN823392">
    <property type="protein sequence ID" value="KIO17366.1"/>
    <property type="molecule type" value="Genomic_DNA"/>
</dbReference>
<dbReference type="InterPro" id="IPR020472">
    <property type="entry name" value="WD40_PAC1"/>
</dbReference>
<dbReference type="AlphaFoldDB" id="A0A0C3Q349"/>
<feature type="repeat" description="WD" evidence="3">
    <location>
        <begin position="609"/>
        <end position="650"/>
    </location>
</feature>
<dbReference type="Pfam" id="PF24883">
    <property type="entry name" value="NPHP3_N"/>
    <property type="match status" value="1"/>
</dbReference>
<sequence length="1113" mass="121434">CFPGTRVEILERIDNWIRDSFTPDRVLWIRGMAGRGKSTIASTAVHNWKYRASCAIFHFRRGHNTLNARVVCALARQLGSSLIPEVRNAVLKSVQENEDIGDQRLDIQFQTLLVAPLAKLKRQLHPILIVVDGLDECENPKDAIDFAQLINQHYSSFPTNVKFLLTCRLEASLLRALEPRGWHVEDLDSSQDVMDDLTRFIKHACTQIRDGHGLPEDWPSPSDVGNLVEMSQGLFQWAHTAITYIGGGSPVDRLLDLLERPSTWGGLDDLYHQILSKAFENIKLDPTKQELLYRIIGTLVVAPHPVSLQVIAALYGDSSIFKVAHREDIIQCLRKDILVDLNSLLLIPPSSTESLGLIHTSVRDLLVNEQRCGGQVYYIDTIHHHKLLASRCLDMMVRFLKKNICGLSDRPKANAEIQDVVEREVTASLRYSCRAWSIHLTEGVPSPMLDMSVSNAQLAMAGFEVFSKQKLLYWFEAMSLLGATAEAIVISRRMSGLDPLTTLWNDAQRFITAFSEPISIGAFHIYASALPYCPRETVLWECYGYLANIRIVRGLQALTWGSNLWTRSASAPVTAVAFSPDGAILASGAGDGMVQMWDAQTGMPLGEALTNHSDGVCSVAFSPDGAVLASGSNDKTVRFWDVRTATPLDEPLTLHSDWVRSVTFSPDGAVLASGSDDGTIQLWNVHAGTPLGDPLTGHSSHVCSVAFSPDGQVLASGSSDNTVRLWDAHTGAPLAEPLIGHKDWVRSVAFSPYDGILASGSDDRTIRLWDTQTGMPLGQIITKHTSYVCSIAFSPDGKILASGSNDCTIRLWDAQNGMPLGEPLTGHGDSVRCLAFSPDGTILASGSNDETARFWDFQIATPSEEPLTSRSDRVRSVAFSQDGTILASGSNDCTIRLWDTQNGEPLGEPLTGHDDCISSLAFSPDGVVLASGSNDDTVRFWDVRTGTPLGEPLTGRTDCIRSLAFSPNGAVLASGSSDRTIRLWDSQTGTSLGEPLIGHTDSVRSVAFSPDSKVLASGSNDGSIRLWDAQTGIPLGKSFTGHSGYISTVVFSSDGAILAYRSDNGPTRLLDVHTRRLLRERLTRDDSIPLSVALSEHGAPIPFCAESRYLRLT</sequence>
<dbReference type="InterPro" id="IPR036322">
    <property type="entry name" value="WD40_repeat_dom_sf"/>
</dbReference>
<feature type="non-terminal residue" evidence="5">
    <location>
        <position position="1"/>
    </location>
</feature>
<evidence type="ECO:0000313" key="6">
    <source>
        <dbReference type="Proteomes" id="UP000054248"/>
    </source>
</evidence>
<keyword evidence="2" id="KW-0677">Repeat</keyword>
<dbReference type="OrthoDB" id="163438at2759"/>
<reference evidence="6" key="2">
    <citation type="submission" date="2015-01" db="EMBL/GenBank/DDBJ databases">
        <title>Evolutionary Origins and Diversification of the Mycorrhizal Mutualists.</title>
        <authorList>
            <consortium name="DOE Joint Genome Institute"/>
            <consortium name="Mycorrhizal Genomics Consortium"/>
            <person name="Kohler A."/>
            <person name="Kuo A."/>
            <person name="Nagy L.G."/>
            <person name="Floudas D."/>
            <person name="Copeland A."/>
            <person name="Barry K.W."/>
            <person name="Cichocki N."/>
            <person name="Veneault-Fourrey C."/>
            <person name="LaButti K."/>
            <person name="Lindquist E.A."/>
            <person name="Lipzen A."/>
            <person name="Lundell T."/>
            <person name="Morin E."/>
            <person name="Murat C."/>
            <person name="Riley R."/>
            <person name="Ohm R."/>
            <person name="Sun H."/>
            <person name="Tunlid A."/>
            <person name="Henrissat B."/>
            <person name="Grigoriev I.V."/>
            <person name="Hibbett D.S."/>
            <person name="Martin F."/>
        </authorList>
    </citation>
    <scope>NUCLEOTIDE SEQUENCE [LARGE SCALE GENOMIC DNA]</scope>
    <source>
        <strain evidence="6">MUT 4182</strain>
    </source>
</reference>
<name>A0A0C3Q349_9AGAM</name>
<dbReference type="GO" id="GO:0016787">
    <property type="term" value="F:hydrolase activity"/>
    <property type="evidence" value="ECO:0007669"/>
    <property type="project" value="UniProtKB-KW"/>
</dbReference>
<feature type="repeat" description="WD" evidence="3">
    <location>
        <begin position="781"/>
        <end position="822"/>
    </location>
</feature>
<feature type="domain" description="Nephrocystin 3-like N-terminal" evidence="4">
    <location>
        <begin position="12"/>
        <end position="168"/>
    </location>
</feature>
<dbReference type="InterPro" id="IPR001680">
    <property type="entry name" value="WD40_rpt"/>
</dbReference>
<evidence type="ECO:0000256" key="2">
    <source>
        <dbReference type="ARBA" id="ARBA00022737"/>
    </source>
</evidence>
<evidence type="ECO:0000313" key="5">
    <source>
        <dbReference type="EMBL" id="KIO17366.1"/>
    </source>
</evidence>
<protein>
    <submittedName>
        <fullName evidence="5">Glycoside hydrolase family 3 protein</fullName>
    </submittedName>
</protein>
<dbReference type="PANTHER" id="PTHR44129">
    <property type="entry name" value="WD REPEAT-CONTAINING PROTEIN POP1"/>
    <property type="match status" value="1"/>
</dbReference>
<keyword evidence="6" id="KW-1185">Reference proteome</keyword>
<dbReference type="PROSITE" id="PS00678">
    <property type="entry name" value="WD_REPEATS_1"/>
    <property type="match status" value="11"/>
</dbReference>
<feature type="repeat" description="WD" evidence="3">
    <location>
        <begin position="867"/>
        <end position="908"/>
    </location>
</feature>
<feature type="repeat" description="WD" evidence="3">
    <location>
        <begin position="1039"/>
        <end position="1080"/>
    </location>
</feature>
<dbReference type="PROSITE" id="PS50294">
    <property type="entry name" value="WD_REPEATS_REGION"/>
    <property type="match status" value="11"/>
</dbReference>
<dbReference type="InterPro" id="IPR019775">
    <property type="entry name" value="WD40_repeat_CS"/>
</dbReference>
<feature type="repeat" description="WD" evidence="3">
    <location>
        <begin position="652"/>
        <end position="693"/>
    </location>
</feature>
<dbReference type="Proteomes" id="UP000054248">
    <property type="component" value="Unassembled WGS sequence"/>
</dbReference>
<dbReference type="CDD" id="cd00200">
    <property type="entry name" value="WD40"/>
    <property type="match status" value="2"/>
</dbReference>
<evidence type="ECO:0000256" key="1">
    <source>
        <dbReference type="ARBA" id="ARBA00022574"/>
    </source>
</evidence>
<feature type="repeat" description="WD" evidence="3">
    <location>
        <begin position="996"/>
        <end position="1037"/>
    </location>
</feature>
<dbReference type="InterPro" id="IPR056884">
    <property type="entry name" value="NPHP3-like_N"/>
</dbReference>
<dbReference type="Pfam" id="PF00400">
    <property type="entry name" value="WD40"/>
    <property type="match status" value="12"/>
</dbReference>
<organism evidence="5 6">
    <name type="scientific">Tulasnella calospora MUT 4182</name>
    <dbReference type="NCBI Taxonomy" id="1051891"/>
    <lineage>
        <taxon>Eukaryota</taxon>
        <taxon>Fungi</taxon>
        <taxon>Dikarya</taxon>
        <taxon>Basidiomycota</taxon>
        <taxon>Agaricomycotina</taxon>
        <taxon>Agaricomycetes</taxon>
        <taxon>Cantharellales</taxon>
        <taxon>Tulasnellaceae</taxon>
        <taxon>Tulasnella</taxon>
    </lineage>
</organism>
<dbReference type="PRINTS" id="PR00320">
    <property type="entry name" value="GPROTEINBRPT"/>
</dbReference>
<dbReference type="Gene3D" id="3.40.50.300">
    <property type="entry name" value="P-loop containing nucleotide triphosphate hydrolases"/>
    <property type="match status" value="1"/>
</dbReference>
<evidence type="ECO:0000259" key="4">
    <source>
        <dbReference type="Pfam" id="PF24883"/>
    </source>
</evidence>